<dbReference type="InterPro" id="IPR024548">
    <property type="entry name" value="Cu2_monoox_C"/>
</dbReference>
<comment type="caution">
    <text evidence="2">The sequence shown here is derived from an EMBL/GenBank/DDBJ whole genome shotgun (WGS) entry which is preliminary data.</text>
</comment>
<accession>A0A8J2JBG8</accession>
<protein>
    <recommendedName>
        <fullName evidence="1">Copper type II ascorbate-dependent monooxygenase C-terminal domain-containing protein</fullName>
    </recommendedName>
</protein>
<dbReference type="InterPro" id="IPR000945">
    <property type="entry name" value="DBH-like"/>
</dbReference>
<dbReference type="PANTHER" id="PTHR10157:SF23">
    <property type="entry name" value="MOXD1 HOMOLOG 1"/>
    <property type="match status" value="1"/>
</dbReference>
<dbReference type="PANTHER" id="PTHR10157">
    <property type="entry name" value="DOPAMINE BETA HYDROXYLASE RELATED"/>
    <property type="match status" value="1"/>
</dbReference>
<dbReference type="OrthoDB" id="10003276at2759"/>
<gene>
    <name evidence="2" type="ORF">AFUS01_LOCUS4259</name>
</gene>
<sequence length="154" mass="17311">MYTATHLRKQDAGIIRIGYETGIGLMIPPSTSNYIVAGPCSATCTEDRVPDDGIQVFTLILHSHLAGRRMKLQILKGDHLTFECTYDSSHLTPPAAIRGGLSTRREICIAFLMYYPRMSRLDNWESSFYEETNLLKKLGIEGTDKFVILNVINL</sequence>
<keyword evidence="3" id="KW-1185">Reference proteome</keyword>
<organism evidence="2 3">
    <name type="scientific">Allacma fusca</name>
    <dbReference type="NCBI Taxonomy" id="39272"/>
    <lineage>
        <taxon>Eukaryota</taxon>
        <taxon>Metazoa</taxon>
        <taxon>Ecdysozoa</taxon>
        <taxon>Arthropoda</taxon>
        <taxon>Hexapoda</taxon>
        <taxon>Collembola</taxon>
        <taxon>Symphypleona</taxon>
        <taxon>Sminthuridae</taxon>
        <taxon>Allacma</taxon>
    </lineage>
</organism>
<dbReference type="GO" id="GO:0004500">
    <property type="term" value="F:dopamine beta-monooxygenase activity"/>
    <property type="evidence" value="ECO:0007669"/>
    <property type="project" value="InterPro"/>
</dbReference>
<dbReference type="EMBL" id="CAJVCH010026486">
    <property type="protein sequence ID" value="CAG7700493.1"/>
    <property type="molecule type" value="Genomic_DNA"/>
</dbReference>
<evidence type="ECO:0000259" key="1">
    <source>
        <dbReference type="Pfam" id="PF03712"/>
    </source>
</evidence>
<evidence type="ECO:0000313" key="3">
    <source>
        <dbReference type="Proteomes" id="UP000708208"/>
    </source>
</evidence>
<feature type="domain" description="Copper type II ascorbate-dependent monooxygenase C-terminal" evidence="1">
    <location>
        <begin position="11"/>
        <end position="71"/>
    </location>
</feature>
<dbReference type="Pfam" id="PF03712">
    <property type="entry name" value="Cu2_monoox_C"/>
    <property type="match status" value="1"/>
</dbReference>
<dbReference type="AlphaFoldDB" id="A0A8J2JBG8"/>
<proteinExistence type="predicted"/>
<dbReference type="Proteomes" id="UP000708208">
    <property type="component" value="Unassembled WGS sequence"/>
</dbReference>
<name>A0A8J2JBG8_9HEXA</name>
<evidence type="ECO:0000313" key="2">
    <source>
        <dbReference type="EMBL" id="CAG7700493.1"/>
    </source>
</evidence>
<reference evidence="2" key="1">
    <citation type="submission" date="2021-06" db="EMBL/GenBank/DDBJ databases">
        <authorList>
            <person name="Hodson N. C."/>
            <person name="Mongue J. A."/>
            <person name="Jaron S. K."/>
        </authorList>
    </citation>
    <scope>NUCLEOTIDE SEQUENCE</scope>
</reference>